<keyword evidence="7" id="KW-0677">Repeat</keyword>
<keyword evidence="4" id="KW-0433">Leucine-rich repeat</keyword>
<evidence type="ECO:0000256" key="11">
    <source>
        <dbReference type="ARBA" id="ARBA00023170"/>
    </source>
</evidence>
<dbReference type="InterPro" id="IPR017241">
    <property type="entry name" value="Toll-like_receptor"/>
</dbReference>
<dbReference type="FunFam" id="3.40.50.10140:FF:000001">
    <property type="entry name" value="Toll-like receptor 2"/>
    <property type="match status" value="1"/>
</dbReference>
<keyword evidence="10 13" id="KW-0472">Membrane</keyword>
<comment type="subcellular location">
    <subcellularLocation>
        <location evidence="1">Membrane</location>
        <topology evidence="1">Single-pass type I membrane protein</topology>
    </subcellularLocation>
</comment>
<gene>
    <name evidence="16" type="ORF">MCOR_22897</name>
</gene>
<dbReference type="Gene3D" id="3.80.10.10">
    <property type="entry name" value="Ribonuclease Inhibitor"/>
    <property type="match status" value="1"/>
</dbReference>
<name>A0A6J8BVV0_MYTCO</name>
<evidence type="ECO:0000313" key="17">
    <source>
        <dbReference type="Proteomes" id="UP000507470"/>
    </source>
</evidence>
<dbReference type="Gene3D" id="3.40.50.10140">
    <property type="entry name" value="Toll/interleukin-1 receptor homology (TIR) domain"/>
    <property type="match status" value="1"/>
</dbReference>
<dbReference type="InterPro" id="IPR032675">
    <property type="entry name" value="LRR_dom_sf"/>
</dbReference>
<evidence type="ECO:0000256" key="10">
    <source>
        <dbReference type="ARBA" id="ARBA00023136"/>
    </source>
</evidence>
<evidence type="ECO:0000256" key="8">
    <source>
        <dbReference type="ARBA" id="ARBA00022859"/>
    </source>
</evidence>
<dbReference type="InterPro" id="IPR026906">
    <property type="entry name" value="LRR_5"/>
</dbReference>
<dbReference type="EMBL" id="CACVKT020004016">
    <property type="protein sequence ID" value="CAC5387586.1"/>
    <property type="molecule type" value="Genomic_DNA"/>
</dbReference>
<evidence type="ECO:0000256" key="1">
    <source>
        <dbReference type="ARBA" id="ARBA00004479"/>
    </source>
</evidence>
<dbReference type="GO" id="GO:0002224">
    <property type="term" value="P:toll-like receptor signaling pathway"/>
    <property type="evidence" value="ECO:0007669"/>
    <property type="project" value="InterPro"/>
</dbReference>
<dbReference type="GO" id="GO:0045087">
    <property type="term" value="P:innate immune response"/>
    <property type="evidence" value="ECO:0007669"/>
    <property type="project" value="UniProtKB-KW"/>
</dbReference>
<evidence type="ECO:0000256" key="5">
    <source>
        <dbReference type="ARBA" id="ARBA00022692"/>
    </source>
</evidence>
<evidence type="ECO:0000256" key="2">
    <source>
        <dbReference type="ARBA" id="ARBA00009634"/>
    </source>
</evidence>
<dbReference type="SUPFAM" id="SSF52200">
    <property type="entry name" value="Toll/Interleukin receptor TIR domain"/>
    <property type="match status" value="1"/>
</dbReference>
<dbReference type="SUPFAM" id="SSF52058">
    <property type="entry name" value="L domain-like"/>
    <property type="match status" value="2"/>
</dbReference>
<keyword evidence="6 14" id="KW-0732">Signal</keyword>
<dbReference type="PIRSF" id="PIRSF037595">
    <property type="entry name" value="Toll-like_receptor"/>
    <property type="match status" value="1"/>
</dbReference>
<accession>A0A6J8BVV0</accession>
<dbReference type="OrthoDB" id="6105302at2759"/>
<keyword evidence="8" id="KW-0391">Immunity</keyword>
<comment type="similarity">
    <text evidence="2">Belongs to the Toll-like receptor family.</text>
</comment>
<feature type="transmembrane region" description="Helical" evidence="13">
    <location>
        <begin position="630"/>
        <end position="653"/>
    </location>
</feature>
<dbReference type="Proteomes" id="UP000507470">
    <property type="component" value="Unassembled WGS sequence"/>
</dbReference>
<dbReference type="Pfam" id="PF13855">
    <property type="entry name" value="LRR_8"/>
    <property type="match status" value="1"/>
</dbReference>
<reference evidence="16 17" key="1">
    <citation type="submission" date="2020-06" db="EMBL/GenBank/DDBJ databases">
        <authorList>
            <person name="Li R."/>
            <person name="Bekaert M."/>
        </authorList>
    </citation>
    <scope>NUCLEOTIDE SEQUENCE [LARGE SCALE GENOMIC DNA]</scope>
    <source>
        <strain evidence="17">wild</strain>
    </source>
</reference>
<evidence type="ECO:0000256" key="14">
    <source>
        <dbReference type="SAM" id="SignalP"/>
    </source>
</evidence>
<feature type="chain" id="PRO_5026913174" description="TIR domain-containing protein" evidence="14">
    <location>
        <begin position="21"/>
        <end position="830"/>
    </location>
</feature>
<dbReference type="PANTHER" id="PTHR24365:SF530">
    <property type="entry name" value="MSTPROX-RELATED"/>
    <property type="match status" value="1"/>
</dbReference>
<keyword evidence="5 13" id="KW-0812">Transmembrane</keyword>
<dbReference type="GO" id="GO:0005886">
    <property type="term" value="C:plasma membrane"/>
    <property type="evidence" value="ECO:0007669"/>
    <property type="project" value="TreeGrafter"/>
</dbReference>
<dbReference type="SMART" id="SM00255">
    <property type="entry name" value="TIR"/>
    <property type="match status" value="1"/>
</dbReference>
<evidence type="ECO:0000256" key="13">
    <source>
        <dbReference type="SAM" id="Phobius"/>
    </source>
</evidence>
<dbReference type="SMART" id="SM00369">
    <property type="entry name" value="LRR_TYP"/>
    <property type="match status" value="4"/>
</dbReference>
<organism evidence="16 17">
    <name type="scientific">Mytilus coruscus</name>
    <name type="common">Sea mussel</name>
    <dbReference type="NCBI Taxonomy" id="42192"/>
    <lineage>
        <taxon>Eukaryota</taxon>
        <taxon>Metazoa</taxon>
        <taxon>Spiralia</taxon>
        <taxon>Lophotrochozoa</taxon>
        <taxon>Mollusca</taxon>
        <taxon>Bivalvia</taxon>
        <taxon>Autobranchia</taxon>
        <taxon>Pteriomorphia</taxon>
        <taxon>Mytilida</taxon>
        <taxon>Mytiloidea</taxon>
        <taxon>Mytilidae</taxon>
        <taxon>Mytilinae</taxon>
        <taxon>Mytilus</taxon>
    </lineage>
</organism>
<dbReference type="InterPro" id="IPR001611">
    <property type="entry name" value="Leu-rich_rpt"/>
</dbReference>
<evidence type="ECO:0000256" key="7">
    <source>
        <dbReference type="ARBA" id="ARBA00022737"/>
    </source>
</evidence>
<keyword evidence="9 13" id="KW-1133">Transmembrane helix</keyword>
<evidence type="ECO:0000256" key="3">
    <source>
        <dbReference type="ARBA" id="ARBA00022588"/>
    </source>
</evidence>
<dbReference type="InterPro" id="IPR035897">
    <property type="entry name" value="Toll_tir_struct_dom_sf"/>
</dbReference>
<feature type="domain" description="TIR" evidence="15">
    <location>
        <begin position="683"/>
        <end position="828"/>
    </location>
</feature>
<evidence type="ECO:0000313" key="16">
    <source>
        <dbReference type="EMBL" id="CAC5387586.1"/>
    </source>
</evidence>
<evidence type="ECO:0000256" key="4">
    <source>
        <dbReference type="ARBA" id="ARBA00022614"/>
    </source>
</evidence>
<evidence type="ECO:0000259" key="15">
    <source>
        <dbReference type="PROSITE" id="PS50104"/>
    </source>
</evidence>
<dbReference type="InterPro" id="IPR000157">
    <property type="entry name" value="TIR_dom"/>
</dbReference>
<dbReference type="Pfam" id="PF13306">
    <property type="entry name" value="LRR_5"/>
    <property type="match status" value="1"/>
</dbReference>
<dbReference type="PANTHER" id="PTHR24365">
    <property type="entry name" value="TOLL-LIKE RECEPTOR"/>
    <property type="match status" value="1"/>
</dbReference>
<sequence length="830" mass="95867">MKVLRIVYVVSIFLISKSLSSKCTTIRTGNDVFTDCHGRGFRNVPRNIPNDTTYLDLSDNKLPVILNFSFSGLKNVSSLKLSSSQISVIESKAFSGLVKLTSLDLHNNSLGIHSLPDHVFDSSSVLRILDLSQNYFRQYPEKVLEKLSNLERLSINGINNQIFGNGFRSLRKLIYLNFDPCIITRIDNNTFDAFKNTQLKELILECKVTYVEVGALSPLQSLESLDISMNLHVRVSNLLELLNGLIDRNITSINFRHNFRTSAATDVLLASQFSMLGAVCVKEVDLTRNQISVIQAGGIHLMKHKQCLEKLILKENEISGERTILLEMVQLISLRWLDISNQAMILVKTKVRKNKYYGRRLDITGTKYSSGRLTYYFQLPHNLQYLDISYIGVKGTGLSNINLTNADKLDNMNLAGNKFKHCLGHFYGLPHLQTINISDFNCSDLDLNMISFMPNLKTLISRRTHLNVGLQNDVNGDFLKQLLGLKHIDFSDNGFVTFNQNMFISQYRSLISLDLSKNKFSKFPIHISKFSTLMKLNLVQNQIALLQKSDMKQLENYQRENNIKFELLLNDNHFVCNCDSIDFVKWLQETKVTLDKNRNYSCVYIDNSLKTTVYAYKHLEFIESKCLSKIWLTITIILVVVFLFIFTASVIAYKYRITLHFWYLHIRRRYRHYTALEGDSKEYKYNAFVAYCNEDEEWVCGPLVNYLEKTNGLALCLHDRDFAAGKLIMDNIIDAIFESKKVVLVISYEFLKSSWCEFELDMARMKMFQDNRDMLVVVLLDKLSILQMPISLQRIWNKVTCLEVDETICTNQNDNFEHLFWKRLYEAVVM</sequence>
<evidence type="ECO:0000256" key="12">
    <source>
        <dbReference type="ARBA" id="ARBA00023180"/>
    </source>
</evidence>
<dbReference type="PROSITE" id="PS50104">
    <property type="entry name" value="TIR"/>
    <property type="match status" value="1"/>
</dbReference>
<evidence type="ECO:0000256" key="9">
    <source>
        <dbReference type="ARBA" id="ARBA00022989"/>
    </source>
</evidence>
<evidence type="ECO:0000256" key="6">
    <source>
        <dbReference type="ARBA" id="ARBA00022729"/>
    </source>
</evidence>
<dbReference type="Pfam" id="PF13676">
    <property type="entry name" value="TIR_2"/>
    <property type="match status" value="1"/>
</dbReference>
<dbReference type="AlphaFoldDB" id="A0A6J8BVV0"/>
<keyword evidence="17" id="KW-1185">Reference proteome</keyword>
<proteinExistence type="inferred from homology"/>
<feature type="signal peptide" evidence="14">
    <location>
        <begin position="1"/>
        <end position="20"/>
    </location>
</feature>
<dbReference type="InterPro" id="IPR003591">
    <property type="entry name" value="Leu-rich_rpt_typical-subtyp"/>
</dbReference>
<keyword evidence="12" id="KW-0325">Glycoprotein</keyword>
<protein>
    <recommendedName>
        <fullName evidence="15">TIR domain-containing protein</fullName>
    </recommendedName>
</protein>
<keyword evidence="3" id="KW-0399">Innate immunity</keyword>
<dbReference type="GO" id="GO:0004888">
    <property type="term" value="F:transmembrane signaling receptor activity"/>
    <property type="evidence" value="ECO:0007669"/>
    <property type="project" value="InterPro"/>
</dbReference>
<keyword evidence="11" id="KW-0675">Receptor</keyword>